<organism evidence="5 6">
    <name type="scientific">Cadophora malorum</name>
    <dbReference type="NCBI Taxonomy" id="108018"/>
    <lineage>
        <taxon>Eukaryota</taxon>
        <taxon>Fungi</taxon>
        <taxon>Dikarya</taxon>
        <taxon>Ascomycota</taxon>
        <taxon>Pezizomycotina</taxon>
        <taxon>Leotiomycetes</taxon>
        <taxon>Helotiales</taxon>
        <taxon>Ploettnerulaceae</taxon>
        <taxon>Cadophora</taxon>
    </lineage>
</organism>
<dbReference type="GO" id="GO:0008270">
    <property type="term" value="F:zinc ion binding"/>
    <property type="evidence" value="ECO:0007669"/>
    <property type="project" value="UniProtKB-KW"/>
</dbReference>
<evidence type="ECO:0000313" key="6">
    <source>
        <dbReference type="Proteomes" id="UP000664132"/>
    </source>
</evidence>
<dbReference type="InterPro" id="IPR013087">
    <property type="entry name" value="Znf_C2H2_type"/>
</dbReference>
<evidence type="ECO:0000256" key="1">
    <source>
        <dbReference type="PROSITE-ProRule" id="PRU00042"/>
    </source>
</evidence>
<feature type="domain" description="C2H2-type" evidence="4">
    <location>
        <begin position="414"/>
        <end position="444"/>
    </location>
</feature>
<dbReference type="Gene3D" id="3.30.160.60">
    <property type="entry name" value="Classic Zinc Finger"/>
    <property type="match status" value="1"/>
</dbReference>
<sequence>MPQLPDRSSARTFSAIVITFFFHLASHFTSFQYHLFFYSNSTTKNTVFNDNYQRLQSYLISAAPDISMNFFDHGNCPCTTRKSRDTPAVGSDDEQSYLRAAMESSLDHSGAKRAQNLNWNGAERSRFPDSCLDYLPLEKHAWQEPGYLSLAPSNTTAQPTLDLLLSRVQALENEVHFPCLAAAQQFSAQGQHVPCALGAQSFLLSPPTFNRLPYAIAGLDPTLTQAPYDLQHESTTGRGYSPPIIAPLHLNNAVDTSGSGFSPVTIGDPDNLHFNPGTDTADNRDKLSATQDWDALPMINIEYENGYFPVPIVDFAAAATRTQANVDQSVAAGPASQRTGNSDYNSCSELESFDDIINRAGAYSPSGIDAAVGDNIRGATQADVRILGNVIAPNNMTSPSSPTGRARNSRARTHRCNVSMQCQKAFARRADRDRHALTHNSASARTYSCPSNGCDRIGVNGFWRLDKYKEHRAKLGH</sequence>
<gene>
    <name evidence="5" type="ORF">IFR04_012500</name>
</gene>
<evidence type="ECO:0000259" key="4">
    <source>
        <dbReference type="PROSITE" id="PS50157"/>
    </source>
</evidence>
<feature type="region of interest" description="Disordered" evidence="2">
    <location>
        <begin position="393"/>
        <end position="413"/>
    </location>
</feature>
<keyword evidence="1" id="KW-0479">Metal-binding</keyword>
<keyword evidence="1" id="KW-0862">Zinc</keyword>
<dbReference type="EMBL" id="JAFJYH010000268">
    <property type="protein sequence ID" value="KAG4414363.1"/>
    <property type="molecule type" value="Genomic_DNA"/>
</dbReference>
<dbReference type="Proteomes" id="UP000664132">
    <property type="component" value="Unassembled WGS sequence"/>
</dbReference>
<keyword evidence="3" id="KW-0472">Membrane</keyword>
<name>A0A8H7T8T5_9HELO</name>
<proteinExistence type="predicted"/>
<keyword evidence="3" id="KW-1133">Transmembrane helix</keyword>
<evidence type="ECO:0000313" key="5">
    <source>
        <dbReference type="EMBL" id="KAG4414363.1"/>
    </source>
</evidence>
<feature type="compositionally biased region" description="Polar residues" evidence="2">
    <location>
        <begin position="393"/>
        <end position="403"/>
    </location>
</feature>
<feature type="transmembrane region" description="Helical" evidence="3">
    <location>
        <begin position="12"/>
        <end position="36"/>
    </location>
</feature>
<dbReference type="PROSITE" id="PS50157">
    <property type="entry name" value="ZINC_FINGER_C2H2_2"/>
    <property type="match status" value="1"/>
</dbReference>
<dbReference type="OrthoDB" id="3465479at2759"/>
<protein>
    <recommendedName>
        <fullName evidence="4">C2H2-type domain-containing protein</fullName>
    </recommendedName>
</protein>
<accession>A0A8H7T8T5</accession>
<evidence type="ECO:0000256" key="3">
    <source>
        <dbReference type="SAM" id="Phobius"/>
    </source>
</evidence>
<keyword evidence="1" id="KW-0863">Zinc-finger</keyword>
<dbReference type="AlphaFoldDB" id="A0A8H7T8T5"/>
<comment type="caution">
    <text evidence="5">The sequence shown here is derived from an EMBL/GenBank/DDBJ whole genome shotgun (WGS) entry which is preliminary data.</text>
</comment>
<evidence type="ECO:0000256" key="2">
    <source>
        <dbReference type="SAM" id="MobiDB-lite"/>
    </source>
</evidence>
<reference evidence="5" key="1">
    <citation type="submission" date="2021-02" db="EMBL/GenBank/DDBJ databases">
        <title>Genome sequence Cadophora malorum strain M34.</title>
        <authorList>
            <person name="Stefanovic E."/>
            <person name="Vu D."/>
            <person name="Scully C."/>
            <person name="Dijksterhuis J."/>
            <person name="Roader J."/>
            <person name="Houbraken J."/>
        </authorList>
    </citation>
    <scope>NUCLEOTIDE SEQUENCE</scope>
    <source>
        <strain evidence="5">M34</strain>
    </source>
</reference>
<keyword evidence="3" id="KW-0812">Transmembrane</keyword>
<keyword evidence="6" id="KW-1185">Reference proteome</keyword>